<organism evidence="1">
    <name type="scientific">marine sediment metagenome</name>
    <dbReference type="NCBI Taxonomy" id="412755"/>
    <lineage>
        <taxon>unclassified sequences</taxon>
        <taxon>metagenomes</taxon>
        <taxon>ecological metagenomes</taxon>
    </lineage>
</organism>
<comment type="caution">
    <text evidence="1">The sequence shown here is derived from an EMBL/GenBank/DDBJ whole genome shotgun (WGS) entry which is preliminary data.</text>
</comment>
<proteinExistence type="predicted"/>
<sequence>MATENAEDESTLITSTNLRRGQTIYEILVSADITYEKTNRLIREFETLFNPRKAKYGDIVKLKIGPDERLFFEYFPNSLEYYVVEELESGRFQVRKETVPQRKAIMGAKTTIHSSVYESMRSIGLGRELINRYADIFAWGVDFFTDPRKGDTIRLVWERYLSPEDNILFEGRILA</sequence>
<evidence type="ECO:0000313" key="1">
    <source>
        <dbReference type="EMBL" id="GAH53291.1"/>
    </source>
</evidence>
<accession>X1G5T9</accession>
<gene>
    <name evidence="1" type="ORF">S03H2_40022</name>
</gene>
<dbReference type="Gene3D" id="3.10.450.350">
    <property type="match status" value="1"/>
</dbReference>
<dbReference type="AlphaFoldDB" id="X1G5T9"/>
<dbReference type="EMBL" id="BARU01024785">
    <property type="protein sequence ID" value="GAH53291.1"/>
    <property type="molecule type" value="Genomic_DNA"/>
</dbReference>
<feature type="non-terminal residue" evidence="1">
    <location>
        <position position="175"/>
    </location>
</feature>
<protein>
    <submittedName>
        <fullName evidence="1">Uncharacterized protein</fullName>
    </submittedName>
</protein>
<reference evidence="1" key="1">
    <citation type="journal article" date="2014" name="Front. Microbiol.">
        <title>High frequency of phylogenetically diverse reductive dehalogenase-homologous genes in deep subseafloor sedimentary metagenomes.</title>
        <authorList>
            <person name="Kawai M."/>
            <person name="Futagami T."/>
            <person name="Toyoda A."/>
            <person name="Takaki Y."/>
            <person name="Nishi S."/>
            <person name="Hori S."/>
            <person name="Arai W."/>
            <person name="Tsubouchi T."/>
            <person name="Morono Y."/>
            <person name="Uchiyama I."/>
            <person name="Ito T."/>
            <person name="Fujiyama A."/>
            <person name="Inagaki F."/>
            <person name="Takami H."/>
        </authorList>
    </citation>
    <scope>NUCLEOTIDE SEQUENCE</scope>
    <source>
        <strain evidence="1">Expedition CK06-06</strain>
    </source>
</reference>
<name>X1G5T9_9ZZZZ</name>